<gene>
    <name evidence="10" type="ORF">GCM10010468_02840</name>
</gene>
<dbReference type="InterPro" id="IPR017927">
    <property type="entry name" value="FAD-bd_FR_type"/>
</dbReference>
<dbReference type="SUPFAM" id="SSF63380">
    <property type="entry name" value="Riboflavin synthase domain-like"/>
    <property type="match status" value="1"/>
</dbReference>
<keyword evidence="6" id="KW-0408">Iron</keyword>
<dbReference type="EMBL" id="BAAAUV010000001">
    <property type="protein sequence ID" value="GAA3193513.1"/>
    <property type="molecule type" value="Genomic_DNA"/>
</dbReference>
<evidence type="ECO:0000256" key="6">
    <source>
        <dbReference type="ARBA" id="ARBA00023004"/>
    </source>
</evidence>
<protein>
    <submittedName>
        <fullName evidence="10">PDR/VanB family oxidoreductase</fullName>
    </submittedName>
</protein>
<comment type="caution">
    <text evidence="10">The sequence shown here is derived from an EMBL/GenBank/DDBJ whole genome shotgun (WGS) entry which is preliminary data.</text>
</comment>
<dbReference type="SUPFAM" id="SSF52343">
    <property type="entry name" value="Ferredoxin reductase-like, C-terminal NADP-linked domain"/>
    <property type="match status" value="1"/>
</dbReference>
<keyword evidence="11" id="KW-1185">Reference proteome</keyword>
<dbReference type="CDD" id="cd06185">
    <property type="entry name" value="PDR_like"/>
    <property type="match status" value="1"/>
</dbReference>
<dbReference type="InterPro" id="IPR012675">
    <property type="entry name" value="Beta-grasp_dom_sf"/>
</dbReference>
<proteinExistence type="predicted"/>
<evidence type="ECO:0000256" key="5">
    <source>
        <dbReference type="ARBA" id="ARBA00023002"/>
    </source>
</evidence>
<evidence type="ECO:0000256" key="7">
    <source>
        <dbReference type="ARBA" id="ARBA00023014"/>
    </source>
</evidence>
<keyword evidence="2" id="KW-0285">Flavoprotein</keyword>
<dbReference type="Gene3D" id="2.40.30.10">
    <property type="entry name" value="Translation factors"/>
    <property type="match status" value="1"/>
</dbReference>
<feature type="domain" description="2Fe-2S ferredoxin-type" evidence="8">
    <location>
        <begin position="221"/>
        <end position="303"/>
    </location>
</feature>
<keyword evidence="4" id="KW-0479">Metal-binding</keyword>
<accession>A0ABP6PWJ6</accession>
<dbReference type="InterPro" id="IPR050415">
    <property type="entry name" value="MRET"/>
</dbReference>
<dbReference type="SUPFAM" id="SSF54292">
    <property type="entry name" value="2Fe-2S ferredoxin-like"/>
    <property type="match status" value="1"/>
</dbReference>
<dbReference type="Pfam" id="PF22290">
    <property type="entry name" value="DmmA-like_N"/>
    <property type="match status" value="1"/>
</dbReference>
<evidence type="ECO:0000256" key="4">
    <source>
        <dbReference type="ARBA" id="ARBA00022723"/>
    </source>
</evidence>
<dbReference type="PRINTS" id="PR00409">
    <property type="entry name" value="PHDIOXRDTASE"/>
</dbReference>
<dbReference type="Pfam" id="PF00111">
    <property type="entry name" value="Fer2"/>
    <property type="match status" value="1"/>
</dbReference>
<keyword evidence="7" id="KW-0411">Iron-sulfur</keyword>
<dbReference type="RefSeq" id="WP_344821282.1">
    <property type="nucleotide sequence ID" value="NZ_BAAAUV010000001.1"/>
</dbReference>
<evidence type="ECO:0000256" key="2">
    <source>
        <dbReference type="ARBA" id="ARBA00022630"/>
    </source>
</evidence>
<evidence type="ECO:0000256" key="3">
    <source>
        <dbReference type="ARBA" id="ARBA00022714"/>
    </source>
</evidence>
<dbReference type="InterPro" id="IPR039261">
    <property type="entry name" value="FNR_nucleotide-bd"/>
</dbReference>
<keyword evidence="5" id="KW-0560">Oxidoreductase</keyword>
<dbReference type="PROSITE" id="PS51085">
    <property type="entry name" value="2FE2S_FER_2"/>
    <property type="match status" value="1"/>
</dbReference>
<dbReference type="PANTHER" id="PTHR47354:SF1">
    <property type="entry name" value="CARNITINE MONOOXYGENASE REDUCTASE SUBUNIT"/>
    <property type="match status" value="1"/>
</dbReference>
<evidence type="ECO:0000259" key="8">
    <source>
        <dbReference type="PROSITE" id="PS51085"/>
    </source>
</evidence>
<reference evidence="11" key="1">
    <citation type="journal article" date="2019" name="Int. J. Syst. Evol. Microbiol.">
        <title>The Global Catalogue of Microorganisms (GCM) 10K type strain sequencing project: providing services to taxonomists for standard genome sequencing and annotation.</title>
        <authorList>
            <consortium name="The Broad Institute Genomics Platform"/>
            <consortium name="The Broad Institute Genome Sequencing Center for Infectious Disease"/>
            <person name="Wu L."/>
            <person name="Ma J."/>
        </authorList>
    </citation>
    <scope>NUCLEOTIDE SEQUENCE [LARGE SCALE GENOMIC DNA]</scope>
    <source>
        <strain evidence="11">JCM 9377</strain>
    </source>
</reference>
<evidence type="ECO:0000259" key="9">
    <source>
        <dbReference type="PROSITE" id="PS51384"/>
    </source>
</evidence>
<evidence type="ECO:0000256" key="1">
    <source>
        <dbReference type="ARBA" id="ARBA00001974"/>
    </source>
</evidence>
<feature type="domain" description="FAD-binding FR-type" evidence="9">
    <location>
        <begin position="1"/>
        <end position="95"/>
    </location>
</feature>
<dbReference type="PROSITE" id="PS51384">
    <property type="entry name" value="FAD_FR"/>
    <property type="match status" value="1"/>
</dbReference>
<dbReference type="Gene3D" id="3.10.20.30">
    <property type="match status" value="1"/>
</dbReference>
<sequence length="303" mass="32277">MRLVVLDVAEACAGVRTLRLGRPGGGPLPAHPPGGHVVVVAGDRRNAYSLTGDGGPADHYEISVLRKDAGSAWMHRLEPGDPVEVSAPRSRFAPVAGARRHLLVAGGIGVTPMLSHARAAVRWDRPFLLLYGYRPGHAAHLPELRELCGDRLLEYPGGREDFAAALTAALRCQPLGTHVYVCGPGSLIGFVLEQAAEAGWPPERVHVERFAAEEAGPGVPFDVRLRSGRRVPVPSGVSLLEALERAGITLPSMCRQGVCGECRTGLLAGRALHRDLYLTAEERSTAIMPCVSRADADGLELDL</sequence>
<evidence type="ECO:0000313" key="10">
    <source>
        <dbReference type="EMBL" id="GAA3193513.1"/>
    </source>
</evidence>
<organism evidence="10 11">
    <name type="scientific">Actinocorallia longicatena</name>
    <dbReference type="NCBI Taxonomy" id="111803"/>
    <lineage>
        <taxon>Bacteria</taxon>
        <taxon>Bacillati</taxon>
        <taxon>Actinomycetota</taxon>
        <taxon>Actinomycetes</taxon>
        <taxon>Streptosporangiales</taxon>
        <taxon>Thermomonosporaceae</taxon>
        <taxon>Actinocorallia</taxon>
    </lineage>
</organism>
<comment type="cofactor">
    <cofactor evidence="1">
        <name>FAD</name>
        <dbReference type="ChEBI" id="CHEBI:57692"/>
    </cofactor>
</comment>
<dbReference type="Proteomes" id="UP001501237">
    <property type="component" value="Unassembled WGS sequence"/>
</dbReference>
<dbReference type="InterPro" id="IPR054582">
    <property type="entry name" value="DmmA-like_N"/>
</dbReference>
<keyword evidence="3" id="KW-0001">2Fe-2S</keyword>
<dbReference type="PANTHER" id="PTHR47354">
    <property type="entry name" value="NADH OXIDOREDUCTASE HCR"/>
    <property type="match status" value="1"/>
</dbReference>
<dbReference type="InterPro" id="IPR001041">
    <property type="entry name" value="2Fe-2S_ferredoxin-type"/>
</dbReference>
<dbReference type="InterPro" id="IPR017938">
    <property type="entry name" value="Riboflavin_synthase-like_b-brl"/>
</dbReference>
<evidence type="ECO:0000313" key="11">
    <source>
        <dbReference type="Proteomes" id="UP001501237"/>
    </source>
</evidence>
<dbReference type="CDD" id="cd00207">
    <property type="entry name" value="fer2"/>
    <property type="match status" value="1"/>
</dbReference>
<dbReference type="Gene3D" id="3.40.50.80">
    <property type="entry name" value="Nucleotide-binding domain of ferredoxin-NADP reductase (FNR) module"/>
    <property type="match status" value="1"/>
</dbReference>
<dbReference type="InterPro" id="IPR036010">
    <property type="entry name" value="2Fe-2S_ferredoxin-like_sf"/>
</dbReference>
<name>A0ABP6PWJ6_9ACTN</name>